<evidence type="ECO:0000313" key="2">
    <source>
        <dbReference type="EMBL" id="KAJ1149099.1"/>
    </source>
</evidence>
<proteinExistence type="predicted"/>
<dbReference type="EMBL" id="JANPWB010000009">
    <property type="protein sequence ID" value="KAJ1149099.1"/>
    <property type="molecule type" value="Genomic_DNA"/>
</dbReference>
<sequence length="73" mass="8067">MPDQATAVQARGKVWVPTMGVKGDGKEVKSPERFAWSHAFTVALVTDINPRSMTAVEERDPPQRSGLQRPIHV</sequence>
<accession>A0AAV7R8H4</accession>
<reference evidence="2" key="1">
    <citation type="journal article" date="2022" name="bioRxiv">
        <title>Sequencing and chromosome-scale assembly of the giantPleurodeles waltlgenome.</title>
        <authorList>
            <person name="Brown T."/>
            <person name="Elewa A."/>
            <person name="Iarovenko S."/>
            <person name="Subramanian E."/>
            <person name="Araus A.J."/>
            <person name="Petzold A."/>
            <person name="Susuki M."/>
            <person name="Suzuki K.-i.T."/>
            <person name="Hayashi T."/>
            <person name="Toyoda A."/>
            <person name="Oliveira C."/>
            <person name="Osipova E."/>
            <person name="Leigh N.D."/>
            <person name="Simon A."/>
            <person name="Yun M.H."/>
        </authorList>
    </citation>
    <scope>NUCLEOTIDE SEQUENCE</scope>
    <source>
        <strain evidence="2">20211129_DDA</strain>
        <tissue evidence="2">Liver</tissue>
    </source>
</reference>
<evidence type="ECO:0000313" key="3">
    <source>
        <dbReference type="Proteomes" id="UP001066276"/>
    </source>
</evidence>
<organism evidence="2 3">
    <name type="scientific">Pleurodeles waltl</name>
    <name type="common">Iberian ribbed newt</name>
    <dbReference type="NCBI Taxonomy" id="8319"/>
    <lineage>
        <taxon>Eukaryota</taxon>
        <taxon>Metazoa</taxon>
        <taxon>Chordata</taxon>
        <taxon>Craniata</taxon>
        <taxon>Vertebrata</taxon>
        <taxon>Euteleostomi</taxon>
        <taxon>Amphibia</taxon>
        <taxon>Batrachia</taxon>
        <taxon>Caudata</taxon>
        <taxon>Salamandroidea</taxon>
        <taxon>Salamandridae</taxon>
        <taxon>Pleurodelinae</taxon>
        <taxon>Pleurodeles</taxon>
    </lineage>
</organism>
<evidence type="ECO:0000256" key="1">
    <source>
        <dbReference type="SAM" id="MobiDB-lite"/>
    </source>
</evidence>
<dbReference type="Proteomes" id="UP001066276">
    <property type="component" value="Chromosome 5"/>
</dbReference>
<dbReference type="AlphaFoldDB" id="A0AAV7R8H4"/>
<gene>
    <name evidence="2" type="ORF">NDU88_001917</name>
</gene>
<comment type="caution">
    <text evidence="2">The sequence shown here is derived from an EMBL/GenBank/DDBJ whole genome shotgun (WGS) entry which is preliminary data.</text>
</comment>
<protein>
    <submittedName>
        <fullName evidence="2">Uncharacterized protein</fullName>
    </submittedName>
</protein>
<keyword evidence="3" id="KW-1185">Reference proteome</keyword>
<feature type="region of interest" description="Disordered" evidence="1">
    <location>
        <begin position="53"/>
        <end position="73"/>
    </location>
</feature>
<name>A0AAV7R8H4_PLEWA</name>